<dbReference type="PANTHER" id="PTHR37038">
    <property type="entry name" value="TRANSCRIPTIONAL REGULATOR-RELATED"/>
    <property type="match status" value="1"/>
</dbReference>
<dbReference type="InterPro" id="IPR011990">
    <property type="entry name" value="TPR-like_helical_dom_sf"/>
</dbReference>
<gene>
    <name evidence="2" type="ORF">J2S05_000368</name>
</gene>
<dbReference type="RefSeq" id="WP_306979373.1">
    <property type="nucleotide sequence ID" value="NZ_JAUSUA010000001.1"/>
</dbReference>
<dbReference type="PANTHER" id="PTHR37038:SF14">
    <property type="entry name" value="TRANSCRIPTIONAL ACTIVATOR"/>
    <property type="match status" value="1"/>
</dbReference>
<dbReference type="Gene3D" id="1.25.40.10">
    <property type="entry name" value="Tetratricopeptide repeat domain"/>
    <property type="match status" value="1"/>
</dbReference>
<protein>
    <submittedName>
        <fullName evidence="2">Transcriptional regulator with XRE-family HTH domain</fullName>
    </submittedName>
</protein>
<name>A0ABT9YCL8_9BACI</name>
<dbReference type="Pfam" id="PF01381">
    <property type="entry name" value="HTH_3"/>
    <property type="match status" value="1"/>
</dbReference>
<evidence type="ECO:0000313" key="2">
    <source>
        <dbReference type="EMBL" id="MDQ0205594.1"/>
    </source>
</evidence>
<dbReference type="SUPFAM" id="SSF48452">
    <property type="entry name" value="TPR-like"/>
    <property type="match status" value="1"/>
</dbReference>
<feature type="domain" description="HTH cro/C1-type" evidence="1">
    <location>
        <begin position="9"/>
        <end position="62"/>
    </location>
</feature>
<comment type="caution">
    <text evidence="2">The sequence shown here is derived from an EMBL/GenBank/DDBJ whole genome shotgun (WGS) entry which is preliminary data.</text>
</comment>
<dbReference type="SMART" id="SM00530">
    <property type="entry name" value="HTH_XRE"/>
    <property type="match status" value="1"/>
</dbReference>
<organism evidence="2 3">
    <name type="scientific">Alkalicoccobacillus murimartini</name>
    <dbReference type="NCBI Taxonomy" id="171685"/>
    <lineage>
        <taxon>Bacteria</taxon>
        <taxon>Bacillati</taxon>
        <taxon>Bacillota</taxon>
        <taxon>Bacilli</taxon>
        <taxon>Bacillales</taxon>
        <taxon>Bacillaceae</taxon>
        <taxon>Alkalicoccobacillus</taxon>
    </lineage>
</organism>
<dbReference type="Pfam" id="PF18768">
    <property type="entry name" value="RNPP_C"/>
    <property type="match status" value="1"/>
</dbReference>
<dbReference type="InterPro" id="IPR001387">
    <property type="entry name" value="Cro/C1-type_HTH"/>
</dbReference>
<dbReference type="EMBL" id="JAUSUA010000001">
    <property type="protein sequence ID" value="MDQ0205594.1"/>
    <property type="molecule type" value="Genomic_DNA"/>
</dbReference>
<keyword evidence="3" id="KW-1185">Reference proteome</keyword>
<dbReference type="SUPFAM" id="SSF47413">
    <property type="entry name" value="lambda repressor-like DNA-binding domains"/>
    <property type="match status" value="1"/>
</dbReference>
<dbReference type="PROSITE" id="PS50943">
    <property type="entry name" value="HTH_CROC1"/>
    <property type="match status" value="1"/>
</dbReference>
<evidence type="ECO:0000313" key="3">
    <source>
        <dbReference type="Proteomes" id="UP001225034"/>
    </source>
</evidence>
<reference evidence="2 3" key="1">
    <citation type="submission" date="2023-07" db="EMBL/GenBank/DDBJ databases">
        <title>Genomic Encyclopedia of Type Strains, Phase IV (KMG-IV): sequencing the most valuable type-strain genomes for metagenomic binning, comparative biology and taxonomic classification.</title>
        <authorList>
            <person name="Goeker M."/>
        </authorList>
    </citation>
    <scope>NUCLEOTIDE SEQUENCE [LARGE SCALE GENOMIC DNA]</scope>
    <source>
        <strain evidence="2 3">DSM 19154</strain>
    </source>
</reference>
<evidence type="ECO:0000259" key="1">
    <source>
        <dbReference type="PROSITE" id="PS50943"/>
    </source>
</evidence>
<sequence length="294" mass="34486">MFRQMGEKVRELRLYHQFTQKELALDICSQATISKIEKGEIQPTSIIVHQLAMRLGVDANYFFSDYEAPLLNDAQNSSDQILRMIRKSQYKQAMRLIEHEIHNPLFQTNPLKKFILWAHGVCYYYLENSERVALASLNEAQQITLQQSSPDFAMEAEILVSKAIIESDKNNHQQADQMFCQALTISNQVSPSQLTLFVRIHYHHSKTHMKLQQTKQAFSLIDDAIDEVIRARSMYMLGELYVQRGYCRYLLGENREAINDYKDSLWVFEKQKNDILYDDAVRYLNKIEKNEQFV</sequence>
<proteinExistence type="predicted"/>
<dbReference type="InterPro" id="IPR053163">
    <property type="entry name" value="HTH-type_regulator_Rgg"/>
</dbReference>
<dbReference type="CDD" id="cd00093">
    <property type="entry name" value="HTH_XRE"/>
    <property type="match status" value="1"/>
</dbReference>
<dbReference type="InterPro" id="IPR010982">
    <property type="entry name" value="Lambda_DNA-bd_dom_sf"/>
</dbReference>
<dbReference type="Proteomes" id="UP001225034">
    <property type="component" value="Unassembled WGS sequence"/>
</dbReference>
<dbReference type="InterPro" id="IPR041315">
    <property type="entry name" value="PlcR_TPR"/>
</dbReference>
<accession>A0ABT9YCL8</accession>